<sequence length="105" mass="11234">MSVGPLPSQVVRQLRSWPALTFQPTAAGAVFTCGEHEIVRLTGPSTACLHLTTPVIDRLRAALCACTHLKTDEEHGWVAIPMQASVDLDLVLALVSVAIKANDHP</sequence>
<protein>
    <submittedName>
        <fullName evidence="2">Luciferase family protein</fullName>
    </submittedName>
</protein>
<evidence type="ECO:0000259" key="1">
    <source>
        <dbReference type="Pfam" id="PF17648"/>
    </source>
</evidence>
<reference evidence="3" key="1">
    <citation type="journal article" date="2019" name="Int. J. Syst. Evol. Microbiol.">
        <title>The Global Catalogue of Microorganisms (GCM) 10K type strain sequencing project: providing services to taxonomists for standard genome sequencing and annotation.</title>
        <authorList>
            <consortium name="The Broad Institute Genomics Platform"/>
            <consortium name="The Broad Institute Genome Sequencing Center for Infectious Disease"/>
            <person name="Wu L."/>
            <person name="Ma J."/>
        </authorList>
    </citation>
    <scope>NUCLEOTIDE SEQUENCE [LARGE SCALE GENOMIC DNA]</scope>
    <source>
        <strain evidence="3">CCUG 53903</strain>
    </source>
</reference>
<organism evidence="2 3">
    <name type="scientific">Nonomuraea insulae</name>
    <dbReference type="NCBI Taxonomy" id="1616787"/>
    <lineage>
        <taxon>Bacteria</taxon>
        <taxon>Bacillati</taxon>
        <taxon>Actinomycetota</taxon>
        <taxon>Actinomycetes</taxon>
        <taxon>Streptosporangiales</taxon>
        <taxon>Streptosporangiaceae</taxon>
        <taxon>Nonomuraea</taxon>
    </lineage>
</organism>
<name>A0ABW1DAJ8_9ACTN</name>
<keyword evidence="3" id="KW-1185">Reference proteome</keyword>
<dbReference type="Proteomes" id="UP001596058">
    <property type="component" value="Unassembled WGS sequence"/>
</dbReference>
<comment type="caution">
    <text evidence="2">The sequence shown here is derived from an EMBL/GenBank/DDBJ whole genome shotgun (WGS) entry which is preliminary data.</text>
</comment>
<dbReference type="Pfam" id="PF17648">
    <property type="entry name" value="Luciferase"/>
    <property type="match status" value="1"/>
</dbReference>
<feature type="domain" description="Luciferase" evidence="1">
    <location>
        <begin position="36"/>
        <end position="98"/>
    </location>
</feature>
<dbReference type="RefSeq" id="WP_379524269.1">
    <property type="nucleotide sequence ID" value="NZ_JBHSPA010000115.1"/>
</dbReference>
<evidence type="ECO:0000313" key="2">
    <source>
        <dbReference type="EMBL" id="MFC5834859.1"/>
    </source>
</evidence>
<dbReference type="EMBL" id="JBHSPA010000115">
    <property type="protein sequence ID" value="MFC5834859.1"/>
    <property type="molecule type" value="Genomic_DNA"/>
</dbReference>
<proteinExistence type="predicted"/>
<dbReference type="InterPro" id="IPR040841">
    <property type="entry name" value="Luciferase_dom"/>
</dbReference>
<accession>A0ABW1DAJ8</accession>
<evidence type="ECO:0000313" key="3">
    <source>
        <dbReference type="Proteomes" id="UP001596058"/>
    </source>
</evidence>
<gene>
    <name evidence="2" type="ORF">ACFPZ3_64395</name>
</gene>